<reference evidence="5 6" key="1">
    <citation type="submission" date="2020-08" db="EMBL/GenBank/DDBJ databases">
        <title>Genomic Encyclopedia of Type Strains, Phase IV (KMG-IV): sequencing the most valuable type-strain genomes for metagenomic binning, comparative biology and taxonomic classification.</title>
        <authorList>
            <person name="Goeker M."/>
        </authorList>
    </citation>
    <scope>NUCLEOTIDE SEQUENCE [LARGE SCALE GENOMIC DNA]</scope>
    <source>
        <strain evidence="5 6">DSM 11275</strain>
    </source>
</reference>
<accession>A0A7W8FEA0</accession>
<keyword evidence="1" id="KW-0805">Transcription regulation</keyword>
<dbReference type="Proteomes" id="UP000539075">
    <property type="component" value="Unassembled WGS sequence"/>
</dbReference>
<sequence length="261" mass="29929">MTTANANNSSVERLQGRRRSIQRPRVHVEVLSCLLEDIQSGVYQVGQKLPSERELMDEFGVGRPAVREALSALARMGLIEVSPGMRARVCRLTLNPLLREMRATMEIYSSTHDGWRHMHDLRQFFETAVARHAARHMTDENMAELERILQRQRSLLDNSEVREFAEADIDFHRYLVHCVGNNFLDIVSDGFSGWLITPLYASMQVRKQSELAYQAHVRIFEALKKRDADAAEDAMRAHLGEMRGIYQVDVMSETEKKTGKD</sequence>
<dbReference type="PRINTS" id="PR00035">
    <property type="entry name" value="HTHGNTR"/>
</dbReference>
<dbReference type="InterPro" id="IPR036388">
    <property type="entry name" value="WH-like_DNA-bd_sf"/>
</dbReference>
<evidence type="ECO:0000259" key="4">
    <source>
        <dbReference type="PROSITE" id="PS50949"/>
    </source>
</evidence>
<keyword evidence="6" id="KW-1185">Reference proteome</keyword>
<dbReference type="SMART" id="SM00345">
    <property type="entry name" value="HTH_GNTR"/>
    <property type="match status" value="1"/>
</dbReference>
<feature type="domain" description="HTH gntR-type" evidence="4">
    <location>
        <begin position="24"/>
        <end position="92"/>
    </location>
</feature>
<evidence type="ECO:0000313" key="6">
    <source>
        <dbReference type="Proteomes" id="UP000539075"/>
    </source>
</evidence>
<dbReference type="PROSITE" id="PS50949">
    <property type="entry name" value="HTH_GNTR"/>
    <property type="match status" value="1"/>
</dbReference>
<proteinExistence type="predicted"/>
<organism evidence="5 6">
    <name type="scientific">Desulfovibrio intestinalis</name>
    <dbReference type="NCBI Taxonomy" id="58621"/>
    <lineage>
        <taxon>Bacteria</taxon>
        <taxon>Pseudomonadati</taxon>
        <taxon>Thermodesulfobacteriota</taxon>
        <taxon>Desulfovibrionia</taxon>
        <taxon>Desulfovibrionales</taxon>
        <taxon>Desulfovibrionaceae</taxon>
        <taxon>Desulfovibrio</taxon>
    </lineage>
</organism>
<dbReference type="PANTHER" id="PTHR43537">
    <property type="entry name" value="TRANSCRIPTIONAL REGULATOR, GNTR FAMILY"/>
    <property type="match status" value="1"/>
</dbReference>
<protein>
    <submittedName>
        <fullName evidence="5">GntR family transcriptional repressor for pyruvate dehydrogenase complex</fullName>
    </submittedName>
</protein>
<keyword evidence="5" id="KW-0670">Pyruvate</keyword>
<gene>
    <name evidence="5" type="ORF">HNQ38_000642</name>
</gene>
<dbReference type="InterPro" id="IPR036390">
    <property type="entry name" value="WH_DNA-bd_sf"/>
</dbReference>
<dbReference type="Pfam" id="PF07729">
    <property type="entry name" value="FCD"/>
    <property type="match status" value="1"/>
</dbReference>
<dbReference type="SUPFAM" id="SSF48008">
    <property type="entry name" value="GntR ligand-binding domain-like"/>
    <property type="match status" value="1"/>
</dbReference>
<dbReference type="Gene3D" id="1.10.10.10">
    <property type="entry name" value="Winged helix-like DNA-binding domain superfamily/Winged helix DNA-binding domain"/>
    <property type="match status" value="1"/>
</dbReference>
<dbReference type="Gene3D" id="1.20.120.530">
    <property type="entry name" value="GntR ligand-binding domain-like"/>
    <property type="match status" value="1"/>
</dbReference>
<dbReference type="EMBL" id="JACHGO010000002">
    <property type="protein sequence ID" value="MBB5142563.1"/>
    <property type="molecule type" value="Genomic_DNA"/>
</dbReference>
<evidence type="ECO:0000256" key="2">
    <source>
        <dbReference type="ARBA" id="ARBA00023125"/>
    </source>
</evidence>
<evidence type="ECO:0000256" key="3">
    <source>
        <dbReference type="ARBA" id="ARBA00023163"/>
    </source>
</evidence>
<dbReference type="CDD" id="cd07377">
    <property type="entry name" value="WHTH_GntR"/>
    <property type="match status" value="1"/>
</dbReference>
<dbReference type="GO" id="GO:0003677">
    <property type="term" value="F:DNA binding"/>
    <property type="evidence" value="ECO:0007669"/>
    <property type="project" value="UniProtKB-KW"/>
</dbReference>
<dbReference type="InterPro" id="IPR011711">
    <property type="entry name" value="GntR_C"/>
</dbReference>
<comment type="caution">
    <text evidence="5">The sequence shown here is derived from an EMBL/GenBank/DDBJ whole genome shotgun (WGS) entry which is preliminary data.</text>
</comment>
<dbReference type="InterPro" id="IPR000524">
    <property type="entry name" value="Tscrpt_reg_HTH_GntR"/>
</dbReference>
<dbReference type="SMART" id="SM00895">
    <property type="entry name" value="FCD"/>
    <property type="match status" value="1"/>
</dbReference>
<dbReference type="InterPro" id="IPR008920">
    <property type="entry name" value="TF_FadR/GntR_C"/>
</dbReference>
<keyword evidence="3" id="KW-0804">Transcription</keyword>
<dbReference type="RefSeq" id="WP_183717960.1">
    <property type="nucleotide sequence ID" value="NZ_JACHGO010000002.1"/>
</dbReference>
<keyword evidence="2" id="KW-0238">DNA-binding</keyword>
<evidence type="ECO:0000256" key="1">
    <source>
        <dbReference type="ARBA" id="ARBA00023015"/>
    </source>
</evidence>
<dbReference type="PANTHER" id="PTHR43537:SF5">
    <property type="entry name" value="UXU OPERON TRANSCRIPTIONAL REGULATOR"/>
    <property type="match status" value="1"/>
</dbReference>
<dbReference type="Pfam" id="PF00392">
    <property type="entry name" value="GntR"/>
    <property type="match status" value="1"/>
</dbReference>
<dbReference type="SUPFAM" id="SSF46785">
    <property type="entry name" value="Winged helix' DNA-binding domain"/>
    <property type="match status" value="1"/>
</dbReference>
<evidence type="ECO:0000313" key="5">
    <source>
        <dbReference type="EMBL" id="MBB5142563.1"/>
    </source>
</evidence>
<dbReference type="AlphaFoldDB" id="A0A7W8FEA0"/>
<dbReference type="GO" id="GO:0003700">
    <property type="term" value="F:DNA-binding transcription factor activity"/>
    <property type="evidence" value="ECO:0007669"/>
    <property type="project" value="InterPro"/>
</dbReference>
<name>A0A7W8FEA0_9BACT</name>